<dbReference type="EMBL" id="JAIFRP010000026">
    <property type="protein sequence ID" value="KAK2584324.1"/>
    <property type="molecule type" value="Genomic_DNA"/>
</dbReference>
<name>A0AAD9RR52_9HYME</name>
<reference evidence="1" key="1">
    <citation type="submission" date="2021-08" db="EMBL/GenBank/DDBJ databases">
        <authorList>
            <person name="Misof B."/>
            <person name="Oliver O."/>
            <person name="Podsiadlowski L."/>
            <person name="Donath A."/>
            <person name="Peters R."/>
            <person name="Mayer C."/>
            <person name="Rust J."/>
            <person name="Gunkel S."/>
            <person name="Lesny P."/>
            <person name="Martin S."/>
            <person name="Oeyen J.P."/>
            <person name="Petersen M."/>
            <person name="Panagiotis P."/>
            <person name="Wilbrandt J."/>
            <person name="Tanja T."/>
        </authorList>
    </citation>
    <scope>NUCLEOTIDE SEQUENCE</scope>
    <source>
        <strain evidence="1">GBR_01_08_01A</strain>
        <tissue evidence="1">Thorax + abdomen</tissue>
    </source>
</reference>
<evidence type="ECO:0000313" key="1">
    <source>
        <dbReference type="EMBL" id="KAK2584324.1"/>
    </source>
</evidence>
<comment type="caution">
    <text evidence="1">The sequence shown here is derived from an EMBL/GenBank/DDBJ whole genome shotgun (WGS) entry which is preliminary data.</text>
</comment>
<evidence type="ECO:0000313" key="2">
    <source>
        <dbReference type="Proteomes" id="UP001258017"/>
    </source>
</evidence>
<dbReference type="Proteomes" id="UP001258017">
    <property type="component" value="Unassembled WGS sequence"/>
</dbReference>
<sequence length="111" mass="12292">MENEMHRYAASNGEVPLEYSNVNRALTMKGGYVDRVAKSAFVALSTHQQWRYRSRDLAEEAMPIRSWISRTNEENDLGACDTACSTACHLAGSLLDAKISPGHYSGSKPLK</sequence>
<dbReference type="AlphaFoldDB" id="A0AAD9RR52"/>
<protein>
    <submittedName>
        <fullName evidence="1">Uncharacterized protein</fullName>
    </submittedName>
</protein>
<keyword evidence="2" id="KW-1185">Reference proteome</keyword>
<reference evidence="1" key="2">
    <citation type="journal article" date="2023" name="Commun. Biol.">
        <title>Intrasexual cuticular hydrocarbon dimorphism in a wasp sheds light on hydrocarbon biosynthesis genes in Hymenoptera.</title>
        <authorList>
            <person name="Moris V.C."/>
            <person name="Podsiadlowski L."/>
            <person name="Martin S."/>
            <person name="Oeyen J.P."/>
            <person name="Donath A."/>
            <person name="Petersen M."/>
            <person name="Wilbrandt J."/>
            <person name="Misof B."/>
            <person name="Liedtke D."/>
            <person name="Thamm M."/>
            <person name="Scheiner R."/>
            <person name="Schmitt T."/>
            <person name="Niehuis O."/>
        </authorList>
    </citation>
    <scope>NUCLEOTIDE SEQUENCE</scope>
    <source>
        <strain evidence="1">GBR_01_08_01A</strain>
    </source>
</reference>
<proteinExistence type="predicted"/>
<organism evidence="1 2">
    <name type="scientific">Odynerus spinipes</name>
    <dbReference type="NCBI Taxonomy" id="1348599"/>
    <lineage>
        <taxon>Eukaryota</taxon>
        <taxon>Metazoa</taxon>
        <taxon>Ecdysozoa</taxon>
        <taxon>Arthropoda</taxon>
        <taxon>Hexapoda</taxon>
        <taxon>Insecta</taxon>
        <taxon>Pterygota</taxon>
        <taxon>Neoptera</taxon>
        <taxon>Endopterygota</taxon>
        <taxon>Hymenoptera</taxon>
        <taxon>Apocrita</taxon>
        <taxon>Aculeata</taxon>
        <taxon>Vespoidea</taxon>
        <taxon>Vespidae</taxon>
        <taxon>Eumeninae</taxon>
        <taxon>Odynerus</taxon>
    </lineage>
</organism>
<gene>
    <name evidence="1" type="ORF">KPH14_006715</name>
</gene>
<accession>A0AAD9RR52</accession>